<evidence type="ECO:0000313" key="4">
    <source>
        <dbReference type="EMBL" id="CEG07968.1"/>
    </source>
</evidence>
<sequence>MTNIDRRTVLAGSAVALAGTALATPAAAQGNAKTVFEVAQITIPIEGQSEVFPVRRIYCIGRNYAAHAIERGSDPTREPPFFFQKPTDAIQNVPTGKVADHPYPSLTKNYHHEVELVAALKSGGTNIPPEKALDCVFGYTIGLDMTRRDLQNEMAALKKPWEIGKSFDHAAVLGPIHPVAKVGHPVKGEISLAVNGTVRQDADLDKMIWSVAEQISKLSEAFELKAGDIIYSGTPANVGPVVKGDVLLAKIAGFPDMSIKIV</sequence>
<dbReference type="PROSITE" id="PS51318">
    <property type="entry name" value="TAT"/>
    <property type="match status" value="1"/>
</dbReference>
<keyword evidence="5" id="KW-1185">Reference proteome</keyword>
<dbReference type="RefSeq" id="WP_048756020.1">
    <property type="nucleotide sequence ID" value="NZ_CCAZ020000001.1"/>
</dbReference>
<dbReference type="Gene3D" id="3.90.850.10">
    <property type="entry name" value="Fumarylacetoacetase-like, C-terminal domain"/>
    <property type="match status" value="1"/>
</dbReference>
<protein>
    <submittedName>
        <fullName evidence="4">Fumarylpyruvate hydrolase</fullName>
    </submittedName>
</protein>
<accession>A0A090N746</accession>
<feature type="domain" description="Fumarylacetoacetase-like C-terminal" evidence="3">
    <location>
        <begin position="57"/>
        <end position="260"/>
    </location>
</feature>
<dbReference type="GO" id="GO:0046872">
    <property type="term" value="F:metal ion binding"/>
    <property type="evidence" value="ECO:0007669"/>
    <property type="project" value="UniProtKB-KW"/>
</dbReference>
<gene>
    <name evidence="4" type="primary">nagK_2</name>
    <name evidence="4" type="ORF">BN961_01374</name>
</gene>
<dbReference type="EMBL" id="CCAZ020000001">
    <property type="protein sequence ID" value="CEG07968.1"/>
    <property type="molecule type" value="Genomic_DNA"/>
</dbReference>
<feature type="chain" id="PRO_5001860724" evidence="2">
    <location>
        <begin position="29"/>
        <end position="262"/>
    </location>
</feature>
<dbReference type="PANTHER" id="PTHR11820">
    <property type="entry name" value="ACYLPYRUVASE"/>
    <property type="match status" value="1"/>
</dbReference>
<name>A0A090N746_AFIFE</name>
<dbReference type="Proteomes" id="UP000035762">
    <property type="component" value="Unassembled WGS sequence"/>
</dbReference>
<dbReference type="InterPro" id="IPR011234">
    <property type="entry name" value="Fumarylacetoacetase-like_C"/>
</dbReference>
<dbReference type="InterPro" id="IPR036663">
    <property type="entry name" value="Fumarylacetoacetase_C_sf"/>
</dbReference>
<evidence type="ECO:0000313" key="5">
    <source>
        <dbReference type="Proteomes" id="UP000035762"/>
    </source>
</evidence>
<keyword evidence="2" id="KW-0732">Signal</keyword>
<dbReference type="STRING" id="1035.BN961_01374"/>
<dbReference type="GO" id="GO:0018773">
    <property type="term" value="F:acetylpyruvate hydrolase activity"/>
    <property type="evidence" value="ECO:0007669"/>
    <property type="project" value="TreeGrafter"/>
</dbReference>
<evidence type="ECO:0000256" key="1">
    <source>
        <dbReference type="ARBA" id="ARBA00022723"/>
    </source>
</evidence>
<dbReference type="SUPFAM" id="SSF56529">
    <property type="entry name" value="FAH"/>
    <property type="match status" value="1"/>
</dbReference>
<dbReference type="OrthoDB" id="5197601at2"/>
<organism evidence="4 5">
    <name type="scientific">Afipia felis</name>
    <name type="common">Cat scratch disease bacillus</name>
    <dbReference type="NCBI Taxonomy" id="1035"/>
    <lineage>
        <taxon>Bacteria</taxon>
        <taxon>Pseudomonadati</taxon>
        <taxon>Pseudomonadota</taxon>
        <taxon>Alphaproteobacteria</taxon>
        <taxon>Hyphomicrobiales</taxon>
        <taxon>Nitrobacteraceae</taxon>
        <taxon>Afipia</taxon>
    </lineage>
</organism>
<proteinExistence type="predicted"/>
<dbReference type="PANTHER" id="PTHR11820:SF90">
    <property type="entry name" value="FLUTATHIONE S-TRANSFERASE"/>
    <property type="match status" value="1"/>
</dbReference>
<evidence type="ECO:0000259" key="3">
    <source>
        <dbReference type="Pfam" id="PF01557"/>
    </source>
</evidence>
<feature type="signal peptide" evidence="2">
    <location>
        <begin position="1"/>
        <end position="28"/>
    </location>
</feature>
<comment type="caution">
    <text evidence="4">The sequence shown here is derived from an EMBL/GenBank/DDBJ whole genome shotgun (WGS) entry which is preliminary data.</text>
</comment>
<dbReference type="Pfam" id="PF01557">
    <property type="entry name" value="FAA_hydrolase"/>
    <property type="match status" value="1"/>
</dbReference>
<evidence type="ECO:0000256" key="2">
    <source>
        <dbReference type="SAM" id="SignalP"/>
    </source>
</evidence>
<reference evidence="4 5" key="1">
    <citation type="journal article" date="2014" name="Genome Announc.">
        <title>Genome Sequence of Afipia felis Strain 76713, Isolated in Hospital Water Using an Amoeba Co-Culture Procedure.</title>
        <authorList>
            <person name="Benamar S."/>
            <person name="La Scola B."/>
            <person name="Croce O."/>
        </authorList>
    </citation>
    <scope>NUCLEOTIDE SEQUENCE [LARGE SCALE GENOMIC DNA]</scope>
    <source>
        <strain evidence="4 5">76713</strain>
    </source>
</reference>
<keyword evidence="4" id="KW-0378">Hydrolase</keyword>
<dbReference type="AlphaFoldDB" id="A0A090N746"/>
<dbReference type="InterPro" id="IPR006311">
    <property type="entry name" value="TAT_signal"/>
</dbReference>
<keyword evidence="1" id="KW-0479">Metal-binding</keyword>